<dbReference type="GO" id="GO:0015288">
    <property type="term" value="F:porin activity"/>
    <property type="evidence" value="ECO:0007669"/>
    <property type="project" value="UniProtKB-KW"/>
</dbReference>
<keyword evidence="8" id="KW-0626">Porin</keyword>
<evidence type="ECO:0000256" key="2">
    <source>
        <dbReference type="ARBA" id="ARBA00011233"/>
    </source>
</evidence>
<feature type="signal peptide" evidence="11">
    <location>
        <begin position="1"/>
        <end position="19"/>
    </location>
</feature>
<dbReference type="GO" id="GO:0046930">
    <property type="term" value="C:pore complex"/>
    <property type="evidence" value="ECO:0007669"/>
    <property type="project" value="UniProtKB-KW"/>
</dbReference>
<keyword evidence="4" id="KW-1134">Transmembrane beta strand</keyword>
<protein>
    <submittedName>
        <fullName evidence="13">Porin</fullName>
    </submittedName>
</protein>
<comment type="subunit">
    <text evidence="2">Homotrimer.</text>
</comment>
<accession>A0AAJ1BLA1</accession>
<evidence type="ECO:0000259" key="12">
    <source>
        <dbReference type="Pfam" id="PF13609"/>
    </source>
</evidence>
<dbReference type="EMBL" id="JAKUDL010000006">
    <property type="protein sequence ID" value="MCH4295934.1"/>
    <property type="molecule type" value="Genomic_DNA"/>
</dbReference>
<comment type="subcellular location">
    <subcellularLocation>
        <location evidence="1">Cell outer membrane</location>
        <topology evidence="1">Multi-pass membrane protein</topology>
    </subcellularLocation>
</comment>
<dbReference type="Gene3D" id="2.40.160.10">
    <property type="entry name" value="Porin"/>
    <property type="match status" value="1"/>
</dbReference>
<dbReference type="InterPro" id="IPR033900">
    <property type="entry name" value="Gram_neg_porin_domain"/>
</dbReference>
<dbReference type="RefSeq" id="WP_240592039.1">
    <property type="nucleotide sequence ID" value="NZ_JAKUDL010000006.1"/>
</dbReference>
<dbReference type="SUPFAM" id="SSF56935">
    <property type="entry name" value="Porins"/>
    <property type="match status" value="1"/>
</dbReference>
<reference evidence="13 14" key="1">
    <citation type="submission" date="2022-02" db="EMBL/GenBank/DDBJ databases">
        <title>The genome sequence of Shewanella sp. 3B26.</title>
        <authorList>
            <person name="Du J."/>
        </authorList>
    </citation>
    <scope>NUCLEOTIDE SEQUENCE [LARGE SCALE GENOMIC DNA]</scope>
    <source>
        <strain evidence="13 14">3B26</strain>
    </source>
</reference>
<keyword evidence="5" id="KW-0812">Transmembrane</keyword>
<keyword evidence="14" id="KW-1185">Reference proteome</keyword>
<evidence type="ECO:0000256" key="5">
    <source>
        <dbReference type="ARBA" id="ARBA00022692"/>
    </source>
</evidence>
<feature type="chain" id="PRO_5042588952" evidence="11">
    <location>
        <begin position="20"/>
        <end position="340"/>
    </location>
</feature>
<organism evidence="13 14">
    <name type="scientific">Shewanella zhuhaiensis</name>
    <dbReference type="NCBI Taxonomy" id="2919576"/>
    <lineage>
        <taxon>Bacteria</taxon>
        <taxon>Pseudomonadati</taxon>
        <taxon>Pseudomonadota</taxon>
        <taxon>Gammaproteobacteria</taxon>
        <taxon>Alteromonadales</taxon>
        <taxon>Shewanellaceae</taxon>
        <taxon>Shewanella</taxon>
    </lineage>
</organism>
<keyword evidence="6 11" id="KW-0732">Signal</keyword>
<evidence type="ECO:0000256" key="4">
    <source>
        <dbReference type="ARBA" id="ARBA00022452"/>
    </source>
</evidence>
<comment type="caution">
    <text evidence="13">The sequence shown here is derived from an EMBL/GenBank/DDBJ whole genome shotgun (WGS) entry which is preliminary data.</text>
</comment>
<evidence type="ECO:0000313" key="13">
    <source>
        <dbReference type="EMBL" id="MCH4295934.1"/>
    </source>
</evidence>
<dbReference type="PANTHER" id="PTHR34501:SF9">
    <property type="entry name" value="MAJOR OUTER MEMBRANE PROTEIN P.IA"/>
    <property type="match status" value="1"/>
</dbReference>
<keyword evidence="7" id="KW-0406">Ion transport</keyword>
<dbReference type="GO" id="GO:0009279">
    <property type="term" value="C:cell outer membrane"/>
    <property type="evidence" value="ECO:0007669"/>
    <property type="project" value="UniProtKB-SubCell"/>
</dbReference>
<name>A0AAJ1BLA1_9GAMM</name>
<dbReference type="InterPro" id="IPR050298">
    <property type="entry name" value="Gram-neg_bact_OMP"/>
</dbReference>
<dbReference type="Proteomes" id="UP001297581">
    <property type="component" value="Unassembled WGS sequence"/>
</dbReference>
<keyword evidence="10" id="KW-0998">Cell outer membrane</keyword>
<evidence type="ECO:0000313" key="14">
    <source>
        <dbReference type="Proteomes" id="UP001297581"/>
    </source>
</evidence>
<gene>
    <name evidence="13" type="ORF">MJ923_16630</name>
</gene>
<dbReference type="PRINTS" id="PR00184">
    <property type="entry name" value="NEISSPPORIN"/>
</dbReference>
<dbReference type="InterPro" id="IPR002299">
    <property type="entry name" value="Porin_Neis"/>
</dbReference>
<evidence type="ECO:0000256" key="8">
    <source>
        <dbReference type="ARBA" id="ARBA00023114"/>
    </source>
</evidence>
<evidence type="ECO:0000256" key="10">
    <source>
        <dbReference type="ARBA" id="ARBA00023237"/>
    </source>
</evidence>
<evidence type="ECO:0000256" key="6">
    <source>
        <dbReference type="ARBA" id="ARBA00022729"/>
    </source>
</evidence>
<evidence type="ECO:0000256" key="3">
    <source>
        <dbReference type="ARBA" id="ARBA00022448"/>
    </source>
</evidence>
<keyword evidence="3" id="KW-0813">Transport</keyword>
<proteinExistence type="predicted"/>
<sequence>MNKALIALALLAPGSTALAADADFYGRINLSLTDSDLGVAAQNGKAGTVLENNSSRIGVKGSEAIGDGLELFYKLEFGVDNFDNSGKTFKARNTYIGVKTDFGALTFGRNDSVFKTAEGKVDIFGTSNSDIDRLLPGQGRFGDSLTYQSPKLGGLVQLNGTYLLSDNYGADEAAYAVSATAGDASLKKRPWYLALAYNSGIDNIDASRAVTQVKLGEWTLGGIFQQSEHQDPAFAALDGNSWFVNLAWDLGKTRLKLEYGQDDAGLGKYVSRFIKSQTDGKLSDVSEVDLSQLSLGANYKLAKSTQLYGHYTRFDGDLLLGGLNVSLDDDLITLGVRYDF</sequence>
<keyword evidence="9" id="KW-0472">Membrane</keyword>
<dbReference type="InterPro" id="IPR001702">
    <property type="entry name" value="Porin_Gram-ve"/>
</dbReference>
<dbReference type="Pfam" id="PF13609">
    <property type="entry name" value="Porin_4"/>
    <property type="match status" value="1"/>
</dbReference>
<dbReference type="AlphaFoldDB" id="A0AAJ1BLA1"/>
<evidence type="ECO:0000256" key="1">
    <source>
        <dbReference type="ARBA" id="ARBA00004571"/>
    </source>
</evidence>
<dbReference type="CDD" id="cd00342">
    <property type="entry name" value="gram_neg_porins"/>
    <property type="match status" value="1"/>
</dbReference>
<evidence type="ECO:0000256" key="11">
    <source>
        <dbReference type="SAM" id="SignalP"/>
    </source>
</evidence>
<evidence type="ECO:0000256" key="7">
    <source>
        <dbReference type="ARBA" id="ARBA00023065"/>
    </source>
</evidence>
<dbReference type="PRINTS" id="PR00182">
    <property type="entry name" value="ECOLNEIPORIN"/>
</dbReference>
<evidence type="ECO:0000256" key="9">
    <source>
        <dbReference type="ARBA" id="ARBA00023136"/>
    </source>
</evidence>
<feature type="domain" description="Porin" evidence="12">
    <location>
        <begin position="4"/>
        <end position="317"/>
    </location>
</feature>
<dbReference type="GO" id="GO:0034220">
    <property type="term" value="P:monoatomic ion transmembrane transport"/>
    <property type="evidence" value="ECO:0007669"/>
    <property type="project" value="InterPro"/>
</dbReference>
<dbReference type="PANTHER" id="PTHR34501">
    <property type="entry name" value="PROTEIN YDDL-RELATED"/>
    <property type="match status" value="1"/>
</dbReference>
<dbReference type="InterPro" id="IPR023614">
    <property type="entry name" value="Porin_dom_sf"/>
</dbReference>